<keyword evidence="2" id="KW-0472">Membrane</keyword>
<evidence type="ECO:0000256" key="2">
    <source>
        <dbReference type="SAM" id="Phobius"/>
    </source>
</evidence>
<feature type="transmembrane region" description="Helical" evidence="2">
    <location>
        <begin position="103"/>
        <end position="122"/>
    </location>
</feature>
<gene>
    <name evidence="3" type="ORF">GCM10023208_05870</name>
</gene>
<evidence type="ECO:0008006" key="5">
    <source>
        <dbReference type="Google" id="ProtNLM"/>
    </source>
</evidence>
<dbReference type="Proteomes" id="UP001500518">
    <property type="component" value="Unassembled WGS sequence"/>
</dbReference>
<name>A0ABP9K066_9SPHN</name>
<dbReference type="PANTHER" id="PTHR34205">
    <property type="entry name" value="TRANSMEMBRANE PROTEIN"/>
    <property type="match status" value="1"/>
</dbReference>
<dbReference type="EMBL" id="BAABHV010000005">
    <property type="protein sequence ID" value="GAA5048565.1"/>
    <property type="molecule type" value="Genomic_DNA"/>
</dbReference>
<organism evidence="3 4">
    <name type="scientific">Erythrobacter westpacificensis</name>
    <dbReference type="NCBI Taxonomy" id="1055231"/>
    <lineage>
        <taxon>Bacteria</taxon>
        <taxon>Pseudomonadati</taxon>
        <taxon>Pseudomonadota</taxon>
        <taxon>Alphaproteobacteria</taxon>
        <taxon>Sphingomonadales</taxon>
        <taxon>Erythrobacteraceae</taxon>
        <taxon>Erythrobacter/Porphyrobacter group</taxon>
        <taxon>Erythrobacter</taxon>
    </lineage>
</organism>
<feature type="transmembrane region" description="Helical" evidence="2">
    <location>
        <begin position="79"/>
        <end position="97"/>
    </location>
</feature>
<keyword evidence="2" id="KW-0812">Transmembrane</keyword>
<dbReference type="Pfam" id="PF06127">
    <property type="entry name" value="Mpo1-like"/>
    <property type="match status" value="1"/>
</dbReference>
<dbReference type="InterPro" id="IPR009305">
    <property type="entry name" value="Mpo1-like"/>
</dbReference>
<keyword evidence="2" id="KW-1133">Transmembrane helix</keyword>
<accession>A0ABP9K066</accession>
<evidence type="ECO:0000313" key="4">
    <source>
        <dbReference type="Proteomes" id="UP001500518"/>
    </source>
</evidence>
<evidence type="ECO:0000256" key="1">
    <source>
        <dbReference type="SAM" id="MobiDB-lite"/>
    </source>
</evidence>
<proteinExistence type="predicted"/>
<comment type="caution">
    <text evidence="3">The sequence shown here is derived from an EMBL/GenBank/DDBJ whole genome shotgun (WGS) entry which is preliminary data.</text>
</comment>
<keyword evidence="4" id="KW-1185">Reference proteome</keyword>
<reference evidence="4" key="1">
    <citation type="journal article" date="2019" name="Int. J. Syst. Evol. Microbiol.">
        <title>The Global Catalogue of Microorganisms (GCM) 10K type strain sequencing project: providing services to taxonomists for standard genome sequencing and annotation.</title>
        <authorList>
            <consortium name="The Broad Institute Genomics Platform"/>
            <consortium name="The Broad Institute Genome Sequencing Center for Infectious Disease"/>
            <person name="Wu L."/>
            <person name="Ma J."/>
        </authorList>
    </citation>
    <scope>NUCLEOTIDE SEQUENCE [LARGE SCALE GENOMIC DNA]</scope>
    <source>
        <strain evidence="4">JCM 18014</strain>
    </source>
</reference>
<evidence type="ECO:0000313" key="3">
    <source>
        <dbReference type="EMBL" id="GAA5048565.1"/>
    </source>
</evidence>
<dbReference type="PANTHER" id="PTHR34205:SF2">
    <property type="entry name" value="DUF962 DOMAIN-CONTAINING PROTEIN"/>
    <property type="match status" value="1"/>
</dbReference>
<sequence length="164" mass="18976">MQRTAAQRTVLEPAGQRVTPGMAADRTSFHPELVRSSFGPRLPCPRTSRTIPAMSRQYTTFAEFWPFYLQEHSQPRTRALHYIGTTLALAVFLFAVVTGHWLWLLAFPVAGYFFAWLAHFTVEKNRPATFTYPLWSLAADFRMWWLWLTRRLQPELDRAGVGKS</sequence>
<feature type="region of interest" description="Disordered" evidence="1">
    <location>
        <begin position="1"/>
        <end position="22"/>
    </location>
</feature>
<protein>
    <recommendedName>
        <fullName evidence="5">DUF962 domain-containing protein</fullName>
    </recommendedName>
</protein>